<protein>
    <recommendedName>
        <fullName evidence="5">FAM192A/Fyv6 N-terminal domain-containing protein</fullName>
    </recommendedName>
</protein>
<feature type="coiled-coil region" evidence="3">
    <location>
        <begin position="48"/>
        <end position="106"/>
    </location>
</feature>
<evidence type="ECO:0000256" key="2">
    <source>
        <dbReference type="ARBA" id="ARBA00023242"/>
    </source>
</evidence>
<evidence type="ECO:0000256" key="3">
    <source>
        <dbReference type="SAM" id="Coils"/>
    </source>
</evidence>
<keyword evidence="3" id="KW-0175">Coiled coil</keyword>
<dbReference type="Pfam" id="PF10187">
    <property type="entry name" value="FAM192A_Fyv6_N"/>
    <property type="match status" value="1"/>
</dbReference>
<accession>A0A7S2BM00</accession>
<evidence type="ECO:0000256" key="4">
    <source>
        <dbReference type="SAM" id="MobiDB-lite"/>
    </source>
</evidence>
<feature type="region of interest" description="Disordered" evidence="4">
    <location>
        <begin position="112"/>
        <end position="181"/>
    </location>
</feature>
<evidence type="ECO:0000256" key="1">
    <source>
        <dbReference type="ARBA" id="ARBA00004123"/>
    </source>
</evidence>
<reference evidence="6" key="1">
    <citation type="submission" date="2021-01" db="EMBL/GenBank/DDBJ databases">
        <authorList>
            <person name="Corre E."/>
            <person name="Pelletier E."/>
            <person name="Niang G."/>
            <person name="Scheremetjew M."/>
            <person name="Finn R."/>
            <person name="Kale V."/>
            <person name="Holt S."/>
            <person name="Cochrane G."/>
            <person name="Meng A."/>
            <person name="Brown T."/>
            <person name="Cohen L."/>
        </authorList>
    </citation>
    <scope>NUCLEOTIDE SEQUENCE</scope>
    <source>
        <strain evidence="6">RCC1693</strain>
    </source>
</reference>
<feature type="non-terminal residue" evidence="6">
    <location>
        <position position="181"/>
    </location>
</feature>
<dbReference type="AlphaFoldDB" id="A0A7S2BM00"/>
<feature type="domain" description="FAM192A/Fyv6 N-terminal" evidence="5">
    <location>
        <begin position="25"/>
        <end position="111"/>
    </location>
</feature>
<dbReference type="GO" id="GO:0005634">
    <property type="term" value="C:nucleus"/>
    <property type="evidence" value="ECO:0007669"/>
    <property type="project" value="UniProtKB-SubCell"/>
</dbReference>
<evidence type="ECO:0000313" key="6">
    <source>
        <dbReference type="EMBL" id="CAD9399837.1"/>
    </source>
</evidence>
<proteinExistence type="predicted"/>
<name>A0A7S2BM00_9STRA</name>
<dbReference type="EMBL" id="HBGT01008551">
    <property type="protein sequence ID" value="CAD9399837.1"/>
    <property type="molecule type" value="Transcribed_RNA"/>
</dbReference>
<dbReference type="PANTHER" id="PTHR13495">
    <property type="entry name" value="NEFA-INTERACTING NUCLEAR PROTEIN NIP30"/>
    <property type="match status" value="1"/>
</dbReference>
<sequence>MSSGFVKTSILAPSENGVTHADVETEVENEAVKEQRAREAQMSAKPIFEQLQANADKKQEEYDAVTKALQAAACPQALDEDDVNHFESLEQRKAAQKQMIADQEEDDVAAFTAARLTRNLPRDREEQSSATTTAAPEVQAPKAKAVDVKVQIKKVKRKSEGDGPKKKKKKKKEKKKEAEEE</sequence>
<dbReference type="PANTHER" id="PTHR13495:SF0">
    <property type="entry name" value="PSME3-INTERACTING PROTEIN"/>
    <property type="match status" value="1"/>
</dbReference>
<feature type="compositionally biased region" description="Basic residues" evidence="4">
    <location>
        <begin position="165"/>
        <end position="174"/>
    </location>
</feature>
<gene>
    <name evidence="6" type="ORF">FPAR1323_LOCUS4655</name>
</gene>
<dbReference type="InterPro" id="IPR019331">
    <property type="entry name" value="FAM192A/Fyv6_N"/>
</dbReference>
<organism evidence="6">
    <name type="scientific">Florenciella parvula</name>
    <dbReference type="NCBI Taxonomy" id="236787"/>
    <lineage>
        <taxon>Eukaryota</taxon>
        <taxon>Sar</taxon>
        <taxon>Stramenopiles</taxon>
        <taxon>Ochrophyta</taxon>
        <taxon>Dictyochophyceae</taxon>
        <taxon>Florenciellales</taxon>
        <taxon>Florenciella</taxon>
    </lineage>
</organism>
<evidence type="ECO:0000259" key="5">
    <source>
        <dbReference type="Pfam" id="PF10187"/>
    </source>
</evidence>
<dbReference type="InterPro" id="IPR039845">
    <property type="entry name" value="FAM192A"/>
</dbReference>
<comment type="subcellular location">
    <subcellularLocation>
        <location evidence="1">Nucleus</location>
    </subcellularLocation>
</comment>
<feature type="region of interest" description="Disordered" evidence="4">
    <location>
        <begin position="1"/>
        <end position="43"/>
    </location>
</feature>
<feature type="compositionally biased region" description="Basic and acidic residues" evidence="4">
    <location>
        <begin position="30"/>
        <end position="39"/>
    </location>
</feature>
<keyword evidence="2" id="KW-0539">Nucleus</keyword>